<organism evidence="1 2">
    <name type="scientific">Caligus rogercresseyi</name>
    <name type="common">Sea louse</name>
    <dbReference type="NCBI Taxonomy" id="217165"/>
    <lineage>
        <taxon>Eukaryota</taxon>
        <taxon>Metazoa</taxon>
        <taxon>Ecdysozoa</taxon>
        <taxon>Arthropoda</taxon>
        <taxon>Crustacea</taxon>
        <taxon>Multicrustacea</taxon>
        <taxon>Hexanauplia</taxon>
        <taxon>Copepoda</taxon>
        <taxon>Siphonostomatoida</taxon>
        <taxon>Caligidae</taxon>
        <taxon>Caligus</taxon>
    </lineage>
</organism>
<dbReference type="Proteomes" id="UP000595437">
    <property type="component" value="Chromosome 16"/>
</dbReference>
<sequence length="89" mass="10389">ALKKIAETDELSEKAKDALESGQLENAQKLYSSYITTLDKVIMPPYMDYYKIQQNIWKCIWMRFGNRVVRTSRIRPVIPPSTSDYDIVD</sequence>
<evidence type="ECO:0000313" key="2">
    <source>
        <dbReference type="Proteomes" id="UP000595437"/>
    </source>
</evidence>
<keyword evidence="2" id="KW-1185">Reference proteome</keyword>
<protein>
    <submittedName>
        <fullName evidence="1">Uncharacterized protein</fullName>
    </submittedName>
</protein>
<gene>
    <name evidence="1" type="ORF">FKW44_021683</name>
</gene>
<name>A0A7T8GRM6_CALRO</name>
<dbReference type="EMBL" id="CP045905">
    <property type="protein sequence ID" value="QQP36547.1"/>
    <property type="molecule type" value="Genomic_DNA"/>
</dbReference>
<accession>A0A7T8GRM6</accession>
<proteinExistence type="predicted"/>
<reference evidence="2" key="1">
    <citation type="submission" date="2021-01" db="EMBL/GenBank/DDBJ databases">
        <title>Caligus Genome Assembly.</title>
        <authorList>
            <person name="Gallardo-Escarate C."/>
        </authorList>
    </citation>
    <scope>NUCLEOTIDE SEQUENCE [LARGE SCALE GENOMIC DNA]</scope>
</reference>
<feature type="non-terminal residue" evidence="1">
    <location>
        <position position="1"/>
    </location>
</feature>
<evidence type="ECO:0000313" key="1">
    <source>
        <dbReference type="EMBL" id="QQP36547.1"/>
    </source>
</evidence>
<dbReference type="AlphaFoldDB" id="A0A7T8GRM6"/>